<dbReference type="GeneID" id="25294221"/>
<evidence type="ECO:0000256" key="1">
    <source>
        <dbReference type="SAM" id="Phobius"/>
    </source>
</evidence>
<gene>
    <name evidence="2" type="ORF">Z518_06150</name>
</gene>
<organism evidence="2 3">
    <name type="scientific">Rhinocladiella mackenziei CBS 650.93</name>
    <dbReference type="NCBI Taxonomy" id="1442369"/>
    <lineage>
        <taxon>Eukaryota</taxon>
        <taxon>Fungi</taxon>
        <taxon>Dikarya</taxon>
        <taxon>Ascomycota</taxon>
        <taxon>Pezizomycotina</taxon>
        <taxon>Eurotiomycetes</taxon>
        <taxon>Chaetothyriomycetidae</taxon>
        <taxon>Chaetothyriales</taxon>
        <taxon>Herpotrichiellaceae</taxon>
        <taxon>Rhinocladiella</taxon>
    </lineage>
</organism>
<reference evidence="2 3" key="1">
    <citation type="submission" date="2015-01" db="EMBL/GenBank/DDBJ databases">
        <title>The Genome Sequence of Rhinocladiella mackenzie CBS 650.93.</title>
        <authorList>
            <consortium name="The Broad Institute Genomics Platform"/>
            <person name="Cuomo C."/>
            <person name="de Hoog S."/>
            <person name="Gorbushina A."/>
            <person name="Stielow B."/>
            <person name="Teixiera M."/>
            <person name="Abouelleil A."/>
            <person name="Chapman S.B."/>
            <person name="Priest M."/>
            <person name="Young S.K."/>
            <person name="Wortman J."/>
            <person name="Nusbaum C."/>
            <person name="Birren B."/>
        </authorList>
    </citation>
    <scope>NUCLEOTIDE SEQUENCE [LARGE SCALE GENOMIC DNA]</scope>
    <source>
        <strain evidence="2 3">CBS 650.93</strain>
    </source>
</reference>
<dbReference type="Proteomes" id="UP000053617">
    <property type="component" value="Unassembled WGS sequence"/>
</dbReference>
<keyword evidence="1" id="KW-1133">Transmembrane helix</keyword>
<keyword evidence="1" id="KW-0472">Membrane</keyword>
<proteinExistence type="predicted"/>
<evidence type="ECO:0000313" key="3">
    <source>
        <dbReference type="Proteomes" id="UP000053617"/>
    </source>
</evidence>
<keyword evidence="1" id="KW-0812">Transmembrane</keyword>
<name>A0A0D2H4D4_9EURO</name>
<dbReference type="HOGENOM" id="CLU_2147254_0_0_1"/>
<dbReference type="VEuPathDB" id="FungiDB:Z518_06150"/>
<dbReference type="OrthoDB" id="2241241at2759"/>
<accession>A0A0D2H4D4</accession>
<evidence type="ECO:0000313" key="2">
    <source>
        <dbReference type="EMBL" id="KIX05278.1"/>
    </source>
</evidence>
<dbReference type="EMBL" id="KN847478">
    <property type="protein sequence ID" value="KIX05278.1"/>
    <property type="molecule type" value="Genomic_DNA"/>
</dbReference>
<protein>
    <submittedName>
        <fullName evidence="2">Uncharacterized protein</fullName>
    </submittedName>
</protein>
<sequence length="112" mass="12388">MHTNTYMNNLLDQGLSRQDALVFYGSGTKARTRFAWGTETREAGIRAFTDTVRPMFLTALCLSVIPLLAGLIMPNYYLGRTQNVVDGTTNGGTVIDEDLNVRHRDGGREHGP</sequence>
<dbReference type="RefSeq" id="XP_013272414.1">
    <property type="nucleotide sequence ID" value="XM_013416960.1"/>
</dbReference>
<feature type="transmembrane region" description="Helical" evidence="1">
    <location>
        <begin position="55"/>
        <end position="73"/>
    </location>
</feature>
<keyword evidence="3" id="KW-1185">Reference proteome</keyword>
<dbReference type="STRING" id="1442369.A0A0D2H4D4"/>
<dbReference type="AlphaFoldDB" id="A0A0D2H4D4"/>